<dbReference type="Pfam" id="PF13350">
    <property type="entry name" value="Y_phosphatase3"/>
    <property type="match status" value="1"/>
</dbReference>
<dbReference type="InterPro" id="IPR016130">
    <property type="entry name" value="Tyr_Pase_AS"/>
</dbReference>
<dbReference type="InterPro" id="IPR029021">
    <property type="entry name" value="Prot-tyrosine_phosphatase-like"/>
</dbReference>
<reference evidence="2 3" key="1">
    <citation type="submission" date="2016-12" db="EMBL/GenBank/DDBJ databases">
        <title>The whole genome sequencing and assembly of Bacillus cohnii DSM 6307T strain.</title>
        <authorList>
            <person name="Lee Y.-J."/>
            <person name="Yi H."/>
            <person name="Bahn Y.-S."/>
            <person name="Kim J.F."/>
            <person name="Lee D.-W."/>
        </authorList>
    </citation>
    <scope>NUCLEOTIDE SEQUENCE [LARGE SCALE GENOMIC DNA]</scope>
    <source>
        <strain evidence="2 3">DSM 6307</strain>
    </source>
</reference>
<comment type="similarity">
    <text evidence="1">Belongs to the protein-tyrosine phosphatase family.</text>
</comment>
<name>A0A223KN61_9BACI</name>
<dbReference type="PROSITE" id="PS00383">
    <property type="entry name" value="TYR_PHOSPHATASE_1"/>
    <property type="match status" value="1"/>
</dbReference>
<dbReference type="AlphaFoldDB" id="A0A223KN61"/>
<gene>
    <name evidence="2" type="ORF">BC6307_05485</name>
</gene>
<dbReference type="PANTHER" id="PTHR31126:SF1">
    <property type="entry name" value="TYROSINE SPECIFIC PROTEIN PHOSPHATASES DOMAIN-CONTAINING PROTEIN"/>
    <property type="match status" value="1"/>
</dbReference>
<dbReference type="InterPro" id="IPR026893">
    <property type="entry name" value="Tyr/Ser_Pase_IphP-type"/>
</dbReference>
<keyword evidence="3" id="KW-1185">Reference proteome</keyword>
<accession>A0A223KN61</accession>
<evidence type="ECO:0000256" key="1">
    <source>
        <dbReference type="ARBA" id="ARBA00009580"/>
    </source>
</evidence>
<dbReference type="PANTHER" id="PTHR31126">
    <property type="entry name" value="TYROSINE-PROTEIN PHOSPHATASE"/>
    <property type="match status" value="1"/>
</dbReference>
<dbReference type="STRING" id="1314751.GCA_001591425_00634"/>
<dbReference type="RefSeq" id="WP_066411973.1">
    <property type="nucleotide sequence ID" value="NZ_CP018866.1"/>
</dbReference>
<evidence type="ECO:0008006" key="4">
    <source>
        <dbReference type="Google" id="ProtNLM"/>
    </source>
</evidence>
<dbReference type="Gene3D" id="3.90.190.10">
    <property type="entry name" value="Protein tyrosine phosphatase superfamily"/>
    <property type="match status" value="1"/>
</dbReference>
<proteinExistence type="inferred from homology"/>
<protein>
    <recommendedName>
        <fullName evidence="4">Protein-tyrosine-phosphatase</fullName>
    </recommendedName>
</protein>
<dbReference type="GO" id="GO:0004721">
    <property type="term" value="F:phosphoprotein phosphatase activity"/>
    <property type="evidence" value="ECO:0007669"/>
    <property type="project" value="InterPro"/>
</dbReference>
<evidence type="ECO:0000313" key="3">
    <source>
        <dbReference type="Proteomes" id="UP000215224"/>
    </source>
</evidence>
<sequence>MNRTVINNLNVAGTINLRDLGGVQTKDGQKVKKGMLYRSGNLSRLTEAGEATLKELGIKKICDLRGHDETNKYPDPMIEGVAWFHTPLLAEDAALGNAGDHSSFVQALRNSKPGELLISLNKKMVHYKSSFQQVFKVLLTEPEKPFLFHCMAGKDRTGAIAALILSILGVSRESILQDYLFTNEVSGDINTHFDEIGYNDLPDVDEAVLDALFEARVEYITTFLNEIDQHYGSIKIYTKEVLELSDEEIVKLKENFLQ</sequence>
<dbReference type="EMBL" id="CP018866">
    <property type="protein sequence ID" value="AST90773.1"/>
    <property type="molecule type" value="Genomic_DNA"/>
</dbReference>
<dbReference type="Proteomes" id="UP000215224">
    <property type="component" value="Chromosome"/>
</dbReference>
<evidence type="ECO:0000313" key="2">
    <source>
        <dbReference type="EMBL" id="AST90773.1"/>
    </source>
</evidence>
<organism evidence="2 3">
    <name type="scientific">Sutcliffiella cohnii</name>
    <dbReference type="NCBI Taxonomy" id="33932"/>
    <lineage>
        <taxon>Bacteria</taxon>
        <taxon>Bacillati</taxon>
        <taxon>Bacillota</taxon>
        <taxon>Bacilli</taxon>
        <taxon>Bacillales</taxon>
        <taxon>Bacillaceae</taxon>
        <taxon>Sutcliffiella</taxon>
    </lineage>
</organism>
<dbReference type="SUPFAM" id="SSF52799">
    <property type="entry name" value="(Phosphotyrosine protein) phosphatases II"/>
    <property type="match status" value="1"/>
</dbReference>
<dbReference type="KEGG" id="bcoh:BC6307_05485"/>